<feature type="compositionally biased region" description="Polar residues" evidence="8">
    <location>
        <begin position="142"/>
        <end position="168"/>
    </location>
</feature>
<protein>
    <recommendedName>
        <fullName evidence="15">SWI/SNF complex subunit SMARCC2</fullName>
    </recommendedName>
</protein>
<dbReference type="InterPro" id="IPR032451">
    <property type="entry name" value="SMARCC_C"/>
</dbReference>
<feature type="domain" description="SANT" evidence="11">
    <location>
        <begin position="383"/>
        <end position="434"/>
    </location>
</feature>
<feature type="compositionally biased region" description="Low complexity" evidence="8">
    <location>
        <begin position="820"/>
        <end position="829"/>
    </location>
</feature>
<dbReference type="PROSITE" id="PS51293">
    <property type="entry name" value="SANT"/>
    <property type="match status" value="1"/>
</dbReference>
<feature type="compositionally biased region" description="Basic and acidic residues" evidence="8">
    <location>
        <begin position="349"/>
        <end position="363"/>
    </location>
</feature>
<evidence type="ECO:0000259" key="12">
    <source>
        <dbReference type="PROSITE" id="PS52032"/>
    </source>
</evidence>
<dbReference type="FunFam" id="1.10.10.60:FF:000014">
    <property type="entry name" value="SWI/SNF complex subunit SMARCC2 isoform C"/>
    <property type="match status" value="1"/>
</dbReference>
<keyword evidence="7" id="KW-0175">Coiled coil</keyword>
<dbReference type="Gene3D" id="1.10.10.10">
    <property type="entry name" value="Winged helix-like DNA-binding domain superfamily/Winged helix DNA-binding domain"/>
    <property type="match status" value="1"/>
</dbReference>
<dbReference type="Gene3D" id="1.10.10.60">
    <property type="entry name" value="Homeodomain-like"/>
    <property type="match status" value="1"/>
</dbReference>
<feature type="domain" description="Chromo" evidence="12">
    <location>
        <begin position="1"/>
        <end position="74"/>
    </location>
</feature>
<dbReference type="GO" id="GO:0006325">
    <property type="term" value="P:chromatin organization"/>
    <property type="evidence" value="ECO:0007669"/>
    <property type="project" value="UniProtKB-KW"/>
</dbReference>
<gene>
    <name evidence="13" type="ORF">SMN809_LOCUS2355</name>
</gene>
<dbReference type="InterPro" id="IPR049898">
    <property type="entry name" value="MARR_BRCT_CHROMO"/>
</dbReference>
<dbReference type="PROSITE" id="PS50934">
    <property type="entry name" value="SWIRM"/>
    <property type="match status" value="1"/>
</dbReference>
<feature type="compositionally biased region" description="Polar residues" evidence="8">
    <location>
        <begin position="589"/>
        <end position="627"/>
    </location>
</feature>
<feature type="region of interest" description="Disordered" evidence="8">
    <location>
        <begin position="336"/>
        <end position="365"/>
    </location>
</feature>
<reference evidence="13" key="1">
    <citation type="submission" date="2021-02" db="EMBL/GenBank/DDBJ databases">
        <authorList>
            <person name="Nowell W R."/>
        </authorList>
    </citation>
    <scope>NUCLEOTIDE SEQUENCE</scope>
</reference>
<evidence type="ECO:0000256" key="7">
    <source>
        <dbReference type="SAM" id="Coils"/>
    </source>
</evidence>
<dbReference type="InterPro" id="IPR036388">
    <property type="entry name" value="WH-like_DNA-bd_sf"/>
</dbReference>
<organism evidence="13 14">
    <name type="scientific">Rotaria magnacalcarata</name>
    <dbReference type="NCBI Taxonomy" id="392030"/>
    <lineage>
        <taxon>Eukaryota</taxon>
        <taxon>Metazoa</taxon>
        <taxon>Spiralia</taxon>
        <taxon>Gnathifera</taxon>
        <taxon>Rotifera</taxon>
        <taxon>Eurotatoria</taxon>
        <taxon>Bdelloidea</taxon>
        <taxon>Philodinida</taxon>
        <taxon>Philodinidae</taxon>
        <taxon>Rotaria</taxon>
    </lineage>
</organism>
<dbReference type="AlphaFoldDB" id="A0A8S2K047"/>
<keyword evidence="4" id="KW-0804">Transcription</keyword>
<feature type="compositionally biased region" description="Polar residues" evidence="8">
    <location>
        <begin position="93"/>
        <end position="104"/>
    </location>
</feature>
<feature type="compositionally biased region" description="Acidic residues" evidence="8">
    <location>
        <begin position="178"/>
        <end position="187"/>
    </location>
</feature>
<feature type="compositionally biased region" description="Basic and acidic residues" evidence="8">
    <location>
        <begin position="570"/>
        <end position="588"/>
    </location>
</feature>
<feature type="compositionally biased region" description="Low complexity" evidence="8">
    <location>
        <begin position="765"/>
        <end position="778"/>
    </location>
</feature>
<dbReference type="GO" id="GO:0045202">
    <property type="term" value="C:synapse"/>
    <property type="evidence" value="ECO:0007669"/>
    <property type="project" value="TreeGrafter"/>
</dbReference>
<evidence type="ECO:0000256" key="3">
    <source>
        <dbReference type="ARBA" id="ARBA00023015"/>
    </source>
</evidence>
<feature type="compositionally biased region" description="Pro residues" evidence="8">
    <location>
        <begin position="755"/>
        <end position="764"/>
    </location>
</feature>
<comment type="subcellular location">
    <subcellularLocation>
        <location evidence="1">Nucleus</location>
    </subcellularLocation>
</comment>
<dbReference type="GO" id="GO:0006355">
    <property type="term" value="P:regulation of DNA-templated transcription"/>
    <property type="evidence" value="ECO:0007669"/>
    <property type="project" value="UniProtKB-ARBA"/>
</dbReference>
<dbReference type="EMBL" id="CAJOBI010000428">
    <property type="protein sequence ID" value="CAF3822193.1"/>
    <property type="molecule type" value="Genomic_DNA"/>
</dbReference>
<dbReference type="PROSITE" id="PS50090">
    <property type="entry name" value="MYB_LIKE"/>
    <property type="match status" value="1"/>
</dbReference>
<feature type="region of interest" description="Disordered" evidence="8">
    <location>
        <begin position="92"/>
        <end position="201"/>
    </location>
</feature>
<evidence type="ECO:0000256" key="8">
    <source>
        <dbReference type="SAM" id="MobiDB-lite"/>
    </source>
</evidence>
<dbReference type="PROSITE" id="PS52032">
    <property type="entry name" value="MARR_BRCT_CHROMO"/>
    <property type="match status" value="1"/>
</dbReference>
<dbReference type="Pfam" id="PF04433">
    <property type="entry name" value="SWIRM"/>
    <property type="match status" value="1"/>
</dbReference>
<evidence type="ECO:0000256" key="6">
    <source>
        <dbReference type="ARBA" id="ARBA00049655"/>
    </source>
</evidence>
<evidence type="ECO:0000256" key="1">
    <source>
        <dbReference type="ARBA" id="ARBA00004123"/>
    </source>
</evidence>
<feature type="coiled-coil region" evidence="7">
    <location>
        <begin position="664"/>
        <end position="712"/>
    </location>
</feature>
<dbReference type="PANTHER" id="PTHR15381">
    <property type="entry name" value="CHONDROITIN SULFATE PROTEOGLYCAN 5 -RELATED"/>
    <property type="match status" value="1"/>
</dbReference>
<feature type="domain" description="Myb-like" evidence="9">
    <location>
        <begin position="380"/>
        <end position="430"/>
    </location>
</feature>
<dbReference type="Pfam" id="PF16495">
    <property type="entry name" value="SWIRM-assoc_1"/>
    <property type="match status" value="1"/>
</dbReference>
<dbReference type="PANTHER" id="PTHR15381:SF1">
    <property type="entry name" value="CHONDROITIN SULFATE PROTEOGLYCAN 5"/>
    <property type="match status" value="1"/>
</dbReference>
<feature type="region of interest" description="Disordered" evidence="8">
    <location>
        <begin position="860"/>
        <end position="952"/>
    </location>
</feature>
<dbReference type="InterPro" id="IPR001005">
    <property type="entry name" value="SANT/Myb"/>
</dbReference>
<dbReference type="Pfam" id="PF16498">
    <property type="entry name" value="SWIRM-assoc_3"/>
    <property type="match status" value="1"/>
</dbReference>
<dbReference type="InterPro" id="IPR007526">
    <property type="entry name" value="SWIRM"/>
</dbReference>
<accession>A0A8S2K047</accession>
<evidence type="ECO:0000256" key="2">
    <source>
        <dbReference type="ARBA" id="ARBA00022853"/>
    </source>
</evidence>
<feature type="non-terminal residue" evidence="13">
    <location>
        <position position="952"/>
    </location>
</feature>
<evidence type="ECO:0000256" key="5">
    <source>
        <dbReference type="ARBA" id="ARBA00023242"/>
    </source>
</evidence>
<name>A0A8S2K047_9BILA</name>
<evidence type="ECO:0000256" key="4">
    <source>
        <dbReference type="ARBA" id="ARBA00023163"/>
    </source>
</evidence>
<dbReference type="SUPFAM" id="SSF46689">
    <property type="entry name" value="Homeodomain-like"/>
    <property type="match status" value="2"/>
</dbReference>
<proteinExistence type="inferred from homology"/>
<dbReference type="SUPFAM" id="SSF52113">
    <property type="entry name" value="BRCT domain"/>
    <property type="match status" value="1"/>
</dbReference>
<feature type="compositionally biased region" description="Polar residues" evidence="8">
    <location>
        <begin position="908"/>
        <end position="929"/>
    </location>
</feature>
<sequence length="952" mass="105383">CRLHYWFYPDSFDIWVSNIDAEESEKRDDTFQGIWHVAANWILDAAEFNEWMNEEDYEIDEDLGRDQGRIKLKNCVAGRKTLSVLVPDRKTEANATTVSNATKNNSKKRAAGNAASTKPRKSKKICAGLDLDENDLSKDGENSLSQSLFDDQTSSRTPTTGQKMNDSQLPRGATLNDLNDDGDDMDDQQIQGDSNQMKKYNDPEACEQTHHIIIPSYSAWFDYNAINSIEKRALSEFFNGKNRSKAPEIYMAYRNFMIDTYRLNPNEYLTVTACRRNLAGDVCAIMRIHAFLEQWGLINYQVDADLRPTPMGPPCTSHFTVLGDTPCGLAPVGHPKGIQRENSAPKPITDLKQEPKREERDVDNSLGLRTDQYHKKLTANPKTKAKDWSDQEILLLLEGLEMYKDDWNKVCEHVGTRTQDECILKFLQLPIEDPYLEGNGSSLGPLAYQPVPFSQSGNPVMSTVAFLASIVDPRVSSAAVKAALDEFSKMRDEVSPSFIETNREIIENALKKGKKLDENASLELLGLTSSADESTIDKPKNSTDNEDSSKVKQEKMDVNDEQQTLTNKSINHEDESKKMDVDENDKSATEMNSQSGDTQIITDDASSTIPKATTNADQTAKKSSANDANERDIKTAAASALAAAAVKAKYLASIEERKIKSAVAQVVEMQIKKLEIKLRHFEELETIMDREREMLEIQRQQLLQERQQFQLEQIKATELKNRQTTHPVTAPSTVHNAQTPIVNTNGKQQPNASLSPPPPPPPPSASITAATSIPPSSINGNEAHMQSEESTDSQQSDASPAPITSPKMLSSLVNDNPIPEGSTVEATTTCTTTATTSSLGVTITNTTITTSEKMLIVNTGENGSLTDNSDLSDDQDESSISSSSLTIRRKRNRNATPSSRMSAAGNFHNASRSLGSNDQLNCGTASSYTDGHHIDDDDKRRYQCSRSRSIIT</sequence>
<evidence type="ECO:0000259" key="10">
    <source>
        <dbReference type="PROSITE" id="PS50934"/>
    </source>
</evidence>
<dbReference type="GO" id="GO:0016514">
    <property type="term" value="C:SWI/SNF complex"/>
    <property type="evidence" value="ECO:0007669"/>
    <property type="project" value="UniProtKB-ARBA"/>
</dbReference>
<dbReference type="SMART" id="SM00717">
    <property type="entry name" value="SANT"/>
    <property type="match status" value="1"/>
</dbReference>
<feature type="compositionally biased region" description="Basic and acidic residues" evidence="8">
    <location>
        <begin position="930"/>
        <end position="941"/>
    </location>
</feature>
<dbReference type="GO" id="GO:0048858">
    <property type="term" value="P:cell projection morphogenesis"/>
    <property type="evidence" value="ECO:0007669"/>
    <property type="project" value="TreeGrafter"/>
</dbReference>
<keyword evidence="3" id="KW-0805">Transcription regulation</keyword>
<feature type="compositionally biased region" description="Polar residues" evidence="8">
    <location>
        <begin position="722"/>
        <end position="754"/>
    </location>
</feature>
<evidence type="ECO:0008006" key="15">
    <source>
        <dbReference type="Google" id="ProtNLM"/>
    </source>
</evidence>
<comment type="caution">
    <text evidence="13">The sequence shown here is derived from an EMBL/GenBank/DDBJ whole genome shotgun (WGS) entry which is preliminary data.</text>
</comment>
<evidence type="ECO:0000259" key="11">
    <source>
        <dbReference type="PROSITE" id="PS51293"/>
    </source>
</evidence>
<dbReference type="CDD" id="cd00167">
    <property type="entry name" value="SANT"/>
    <property type="match status" value="1"/>
</dbReference>
<dbReference type="Pfam" id="PF00249">
    <property type="entry name" value="Myb_DNA-binding"/>
    <property type="match status" value="1"/>
</dbReference>
<evidence type="ECO:0000313" key="14">
    <source>
        <dbReference type="Proteomes" id="UP000676336"/>
    </source>
</evidence>
<dbReference type="InterPro" id="IPR017884">
    <property type="entry name" value="SANT_dom"/>
</dbReference>
<comment type="similarity">
    <text evidence="6">Belongs to the SMARCC family.</text>
</comment>
<keyword evidence="5" id="KW-0539">Nucleus</keyword>
<evidence type="ECO:0000259" key="9">
    <source>
        <dbReference type="PROSITE" id="PS50090"/>
    </source>
</evidence>
<dbReference type="Proteomes" id="UP000676336">
    <property type="component" value="Unassembled WGS sequence"/>
</dbReference>
<dbReference type="FunFam" id="1.10.10.10:FF:000020">
    <property type="entry name" value="SWI/SNF complex subunit SMARCC2 isoform c"/>
    <property type="match status" value="1"/>
</dbReference>
<feature type="domain" description="SWIRM" evidence="10">
    <location>
        <begin position="212"/>
        <end position="309"/>
    </location>
</feature>
<feature type="region of interest" description="Disordered" evidence="8">
    <location>
        <begin position="718"/>
        <end position="829"/>
    </location>
</feature>
<evidence type="ECO:0000313" key="13">
    <source>
        <dbReference type="EMBL" id="CAF3822193.1"/>
    </source>
</evidence>
<keyword evidence="2" id="KW-0156">Chromatin regulator</keyword>
<dbReference type="InterPro" id="IPR032448">
    <property type="entry name" value="SWIRM-assoc"/>
</dbReference>
<feature type="compositionally biased region" description="Basic and acidic residues" evidence="8">
    <location>
        <begin position="535"/>
        <end position="558"/>
    </location>
</feature>
<dbReference type="InterPro" id="IPR009057">
    <property type="entry name" value="Homeodomain-like_sf"/>
</dbReference>
<feature type="region of interest" description="Disordered" evidence="8">
    <location>
        <begin position="532"/>
        <end position="629"/>
    </location>
</feature>
<dbReference type="InterPro" id="IPR036420">
    <property type="entry name" value="BRCT_dom_sf"/>
</dbReference>